<dbReference type="InterPro" id="IPR047262">
    <property type="entry name" value="PRX-like1"/>
</dbReference>
<accession>A0A5B9PEK4</accession>
<dbReference type="InterPro" id="IPR036249">
    <property type="entry name" value="Thioredoxin-like_sf"/>
</dbReference>
<reference evidence="3 4" key="1">
    <citation type="submission" date="2019-08" db="EMBL/GenBank/DDBJ databases">
        <title>Deep-cultivation of Planctomycetes and their phenomic and genomic characterization uncovers novel biology.</title>
        <authorList>
            <person name="Wiegand S."/>
            <person name="Jogler M."/>
            <person name="Boedeker C."/>
            <person name="Pinto D."/>
            <person name="Vollmers J."/>
            <person name="Rivas-Marin E."/>
            <person name="Kohn T."/>
            <person name="Peeters S.H."/>
            <person name="Heuer A."/>
            <person name="Rast P."/>
            <person name="Oberbeckmann S."/>
            <person name="Bunk B."/>
            <person name="Jeske O."/>
            <person name="Meyerdierks A."/>
            <person name="Storesund J.E."/>
            <person name="Kallscheuer N."/>
            <person name="Luecker S."/>
            <person name="Lage O.M."/>
            <person name="Pohl T."/>
            <person name="Merkel B.J."/>
            <person name="Hornburger P."/>
            <person name="Mueller R.-W."/>
            <person name="Bruemmer F."/>
            <person name="Labrenz M."/>
            <person name="Spormann A.M."/>
            <person name="Op den Camp H."/>
            <person name="Overmann J."/>
            <person name="Amann R."/>
            <person name="Jetten M.S.M."/>
            <person name="Mascher T."/>
            <person name="Medema M.H."/>
            <person name="Devos D.P."/>
            <person name="Kaster A.-K."/>
            <person name="Ovreas L."/>
            <person name="Rohde M."/>
            <person name="Galperin M.Y."/>
            <person name="Jogler C."/>
        </authorList>
    </citation>
    <scope>NUCLEOTIDE SEQUENCE [LARGE SCALE GENOMIC DNA]</scope>
    <source>
        <strain evidence="3 4">FC18</strain>
    </source>
</reference>
<dbReference type="PANTHER" id="PTHR43640:SF1">
    <property type="entry name" value="THIOREDOXIN-DEPENDENT PEROXIREDOXIN"/>
    <property type="match status" value="1"/>
</dbReference>
<dbReference type="Gene3D" id="2.60.120.310">
    <property type="entry name" value="Copper type II, ascorbate-dependent monooxygenase, N-terminal domain"/>
    <property type="match status" value="1"/>
</dbReference>
<evidence type="ECO:0000256" key="1">
    <source>
        <dbReference type="ARBA" id="ARBA00023157"/>
    </source>
</evidence>
<keyword evidence="1" id="KW-1015">Disulfide bond</keyword>
<dbReference type="Gene3D" id="3.40.30.10">
    <property type="entry name" value="Glutaredoxin"/>
    <property type="match status" value="1"/>
</dbReference>
<dbReference type="InterPro" id="IPR014784">
    <property type="entry name" value="Cu2_ascorb_mOase-like_C"/>
</dbReference>
<dbReference type="EMBL" id="CP042912">
    <property type="protein sequence ID" value="QEG23615.1"/>
    <property type="molecule type" value="Genomic_DNA"/>
</dbReference>
<dbReference type="InterPro" id="IPR036939">
    <property type="entry name" value="Cu2_ascorb_mOase_N_sf"/>
</dbReference>
<dbReference type="KEGG" id="mff:MFFC18_35160"/>
<organism evidence="3 4">
    <name type="scientific">Mariniblastus fucicola</name>
    <dbReference type="NCBI Taxonomy" id="980251"/>
    <lineage>
        <taxon>Bacteria</taxon>
        <taxon>Pseudomonadati</taxon>
        <taxon>Planctomycetota</taxon>
        <taxon>Planctomycetia</taxon>
        <taxon>Pirellulales</taxon>
        <taxon>Pirellulaceae</taxon>
        <taxon>Mariniblastus</taxon>
    </lineage>
</organism>
<dbReference type="InterPro" id="IPR000866">
    <property type="entry name" value="AhpC/TSA"/>
</dbReference>
<evidence type="ECO:0000313" key="4">
    <source>
        <dbReference type="Proteomes" id="UP000322214"/>
    </source>
</evidence>
<dbReference type="PROSITE" id="PS51352">
    <property type="entry name" value="THIOREDOXIN_2"/>
    <property type="match status" value="1"/>
</dbReference>
<dbReference type="PANTHER" id="PTHR43640">
    <property type="entry name" value="OS07G0260300 PROTEIN"/>
    <property type="match status" value="1"/>
</dbReference>
<evidence type="ECO:0000313" key="3">
    <source>
        <dbReference type="EMBL" id="QEG23615.1"/>
    </source>
</evidence>
<gene>
    <name evidence="3" type="ORF">MFFC18_35160</name>
</gene>
<protein>
    <submittedName>
        <fullName evidence="3">Thiol-disulfide oxidoreductase</fullName>
    </submittedName>
</protein>
<feature type="domain" description="Thioredoxin" evidence="2">
    <location>
        <begin position="89"/>
        <end position="241"/>
    </location>
</feature>
<sequence length="709" mass="79954">MLAVSLEILADTRTMRLFGQNAQKNSGRNLLLDILAKQSDIRSGYGWLIASSVNDPVLISKLQKMPVRQLLLLFLVACFAQPISAEETKHTGEIVKEFVSQDYRGQEFKLSDVKDRKLVVLAFLGTECPLAKLYGGRLQTLADAYGDRGVTVIGINSNRQDNVTEIGAYMQRHSLKFRMLKDVGNKVADQVGAKRTPEVFLLDSERKVRYRGRIDDQYGVGYSRQEPTVSFLQNAIDELLAGSEVSTPTTETVGCHIGRIKTPQEDSEITYCNQVSRILQTHCVRCHRDDEIGPFTLTEYDEVVGWAEMIEEVIDENRMPPWNANPQHGDFSNARYLTDKEKQTISQWVEAGAPQGDEADLPEPDEYVKGWQLPKEPDFVANVSPKPFRVKAEGVLEYEHFRVDPKFTTDKWVKAVQLLPGNHRVVHHILAFAVPKGQRMRDIGGGIDGFLAGYVPGLTVEAFPEGMAKRIPKGSTLLLEVHYTPIGSVQTDHSKIGIVFADEDEITHEVITTSGINEDFRIPPNTASHPVTARSHRPIGGSLLLGMMPHMHLRGKSFRYTAKYPDGEDEVLLDVPNYDFNWQMSYRLTEPKPIPEGTSIQLNATFDNSKNNFHNPNPDQTVRWGDQTYEEMMIGYFDIAVPIDDEIRSYNFPQLIEAQGLMYRFDKNRDGKVVKSELPGAIQKRFGQYDHDEDGAIVVREVARTIAER</sequence>
<dbReference type="AlphaFoldDB" id="A0A5B9PEK4"/>
<dbReference type="GO" id="GO:0016209">
    <property type="term" value="F:antioxidant activity"/>
    <property type="evidence" value="ECO:0007669"/>
    <property type="project" value="InterPro"/>
</dbReference>
<dbReference type="Pfam" id="PF00578">
    <property type="entry name" value="AhpC-TSA"/>
    <property type="match status" value="1"/>
</dbReference>
<dbReference type="GO" id="GO:0016715">
    <property type="term" value="F:oxidoreductase activity, acting on paired donors, with incorporation or reduction of molecular oxygen, reduced ascorbate as one donor, and incorporation of one atom of oxygen"/>
    <property type="evidence" value="ECO:0007669"/>
    <property type="project" value="InterPro"/>
</dbReference>
<proteinExistence type="predicted"/>
<dbReference type="SUPFAM" id="SSF52833">
    <property type="entry name" value="Thioredoxin-like"/>
    <property type="match status" value="1"/>
</dbReference>
<evidence type="ECO:0000259" key="2">
    <source>
        <dbReference type="PROSITE" id="PS51352"/>
    </source>
</evidence>
<dbReference type="Proteomes" id="UP000322214">
    <property type="component" value="Chromosome"/>
</dbReference>
<keyword evidence="4" id="KW-1185">Reference proteome</keyword>
<dbReference type="Gene3D" id="2.60.120.230">
    <property type="match status" value="1"/>
</dbReference>
<dbReference type="SUPFAM" id="SSF49742">
    <property type="entry name" value="PHM/PNGase F"/>
    <property type="match status" value="2"/>
</dbReference>
<dbReference type="GO" id="GO:0005507">
    <property type="term" value="F:copper ion binding"/>
    <property type="evidence" value="ECO:0007669"/>
    <property type="project" value="InterPro"/>
</dbReference>
<dbReference type="InterPro" id="IPR013766">
    <property type="entry name" value="Thioredoxin_domain"/>
</dbReference>
<dbReference type="STRING" id="980251.GCA_001642875_04437"/>
<dbReference type="InterPro" id="IPR008977">
    <property type="entry name" value="PHM/PNGase_F_dom_sf"/>
</dbReference>
<name>A0A5B9PEK4_9BACT</name>